<dbReference type="Proteomes" id="UP001589532">
    <property type="component" value="Unassembled WGS sequence"/>
</dbReference>
<name>A0ABV5S1X3_9ACTN</name>
<dbReference type="EMBL" id="JBHMBW010000019">
    <property type="protein sequence ID" value="MFB9625648.1"/>
    <property type="molecule type" value="Genomic_DNA"/>
</dbReference>
<keyword evidence="2" id="KW-1185">Reference proteome</keyword>
<protein>
    <submittedName>
        <fullName evidence="1">Uncharacterized protein</fullName>
    </submittedName>
</protein>
<gene>
    <name evidence="1" type="ORF">ACFFSA_21405</name>
</gene>
<comment type="caution">
    <text evidence="1">The sequence shown here is derived from an EMBL/GenBank/DDBJ whole genome shotgun (WGS) entry which is preliminary data.</text>
</comment>
<sequence length="14" mass="1464">MAAWTDSSTRPAAV</sequence>
<accession>A0ABV5S1X3</accession>
<reference evidence="1 2" key="1">
    <citation type="submission" date="2024-09" db="EMBL/GenBank/DDBJ databases">
        <authorList>
            <person name="Sun Q."/>
            <person name="Mori K."/>
        </authorList>
    </citation>
    <scope>NUCLEOTIDE SEQUENCE [LARGE SCALE GENOMIC DNA]</scope>
    <source>
        <strain evidence="1 2">JCM 3143</strain>
    </source>
</reference>
<proteinExistence type="predicted"/>
<evidence type="ECO:0000313" key="2">
    <source>
        <dbReference type="Proteomes" id="UP001589532"/>
    </source>
</evidence>
<organism evidence="1 2">
    <name type="scientific">Nonomuraea helvata</name>
    <dbReference type="NCBI Taxonomy" id="37484"/>
    <lineage>
        <taxon>Bacteria</taxon>
        <taxon>Bacillati</taxon>
        <taxon>Actinomycetota</taxon>
        <taxon>Actinomycetes</taxon>
        <taxon>Streptosporangiales</taxon>
        <taxon>Streptosporangiaceae</taxon>
        <taxon>Nonomuraea</taxon>
    </lineage>
</organism>
<evidence type="ECO:0000313" key="1">
    <source>
        <dbReference type="EMBL" id="MFB9625648.1"/>
    </source>
</evidence>
<dbReference type="RefSeq" id="WP_378520859.1">
    <property type="nucleotide sequence ID" value="NZ_BAAAXV010000001.1"/>
</dbReference>